<keyword evidence="1" id="KW-1133">Transmembrane helix</keyword>
<dbReference type="RefSeq" id="WP_113989040.1">
    <property type="nucleotide sequence ID" value="NZ_QLST01000008.1"/>
</dbReference>
<keyword evidence="1" id="KW-0472">Membrane</keyword>
<dbReference type="AlphaFoldDB" id="A0A365P196"/>
<comment type="caution">
    <text evidence="2">The sequence shown here is derived from an EMBL/GenBank/DDBJ whole genome shotgun (WGS) entry which is preliminary data.</text>
</comment>
<dbReference type="Proteomes" id="UP000253319">
    <property type="component" value="Unassembled WGS sequence"/>
</dbReference>
<keyword evidence="3" id="KW-1185">Reference proteome</keyword>
<name>A0A365P196_9FLAO</name>
<dbReference type="EMBL" id="QLST01000008">
    <property type="protein sequence ID" value="RBA28275.1"/>
    <property type="molecule type" value="Genomic_DNA"/>
</dbReference>
<sequence length="166" mass="18675">MKILPSEKLTLITEFSKTEVIEKLKSSSIPKQSFSHRNKIILTDKKFEGSIIGDCFNVTRIINYRNSFLPVINGKIIDKFSGTEIEIELKPASFVKGLMTLWFAGVSFAFISTLFGAIFGETPIHVVIFPLFMLLMGFGILKFGFSTESENSKKDLIEVLQAKVKK</sequence>
<feature type="transmembrane region" description="Helical" evidence="1">
    <location>
        <begin position="98"/>
        <end position="118"/>
    </location>
</feature>
<feature type="transmembrane region" description="Helical" evidence="1">
    <location>
        <begin position="124"/>
        <end position="145"/>
    </location>
</feature>
<proteinExistence type="predicted"/>
<evidence type="ECO:0000313" key="3">
    <source>
        <dbReference type="Proteomes" id="UP000253319"/>
    </source>
</evidence>
<gene>
    <name evidence="2" type="ORF">DPN68_07530</name>
</gene>
<dbReference type="OrthoDB" id="6400838at2"/>
<evidence type="ECO:0000256" key="1">
    <source>
        <dbReference type="SAM" id="Phobius"/>
    </source>
</evidence>
<keyword evidence="1" id="KW-0812">Transmembrane</keyword>
<reference evidence="2 3" key="1">
    <citation type="submission" date="2018-06" db="EMBL/GenBank/DDBJ databases">
        <title>Flavobacterium tibetense sp. nov., isolated from a wetland YonghuCo on Tibetan Plateau.</title>
        <authorList>
            <person name="Xing P."/>
            <person name="Phurbu D."/>
            <person name="Lu H."/>
        </authorList>
    </citation>
    <scope>NUCLEOTIDE SEQUENCE [LARGE SCALE GENOMIC DNA]</scope>
    <source>
        <strain evidence="2 3">YH5</strain>
    </source>
</reference>
<organism evidence="2 3">
    <name type="scientific">Flavobacterium tibetense</name>
    <dbReference type="NCBI Taxonomy" id="2233533"/>
    <lineage>
        <taxon>Bacteria</taxon>
        <taxon>Pseudomonadati</taxon>
        <taxon>Bacteroidota</taxon>
        <taxon>Flavobacteriia</taxon>
        <taxon>Flavobacteriales</taxon>
        <taxon>Flavobacteriaceae</taxon>
        <taxon>Flavobacterium</taxon>
    </lineage>
</organism>
<accession>A0A365P196</accession>
<protein>
    <submittedName>
        <fullName evidence="2">Uncharacterized protein</fullName>
    </submittedName>
</protein>
<evidence type="ECO:0000313" key="2">
    <source>
        <dbReference type="EMBL" id="RBA28275.1"/>
    </source>
</evidence>